<proteinExistence type="inferred from homology"/>
<feature type="domain" description="SpaA-like prealbumin fold" evidence="5">
    <location>
        <begin position="310"/>
        <end position="404"/>
    </location>
</feature>
<dbReference type="Gene3D" id="2.60.40.10">
    <property type="entry name" value="Immunoglobulins"/>
    <property type="match status" value="2"/>
</dbReference>
<feature type="chain" id="PRO_5047194008" evidence="4">
    <location>
        <begin position="20"/>
        <end position="569"/>
    </location>
</feature>
<accession>A0ABY5DQT7</accession>
<sequence length="569" mass="56649">MRRTLSVLPALLVSGLVFAAPGHAAGFGSFESGDGNLAQDSTFDWNSFGAQTYTGTAPYRTAGSVASGWTLKAFEDAQASGTDTGFAGGVKQDDDCATLKGGKAPNKDDLKRIYLATKTVNGDVILSLAWVRIPQNSTSASAHVGYEFNQGASGGCGGSSTLVKRTGGDMLVVYDFEGGSNPPAIKLSRWLNATFTGSPGAVCEVSGNPPPIGGGCWGDTKILTTLGFAQAKVNFGVISSVDALKPGGTDPSAVEFGEAGINLTDAGVFGNGVCAAFGSAYGVSRSSGNSAQAAMEDLVGPGAFTIANCGSVTITKTGSDGGTQAGAVFTLYNGTGTGGTVVGTCTVAADGSCVVAGGTLTTFTNLPPGTYTVHETTVPAGYNAAADQTFSLAAGESKTLQFVDQAAPATVNVTKVDDGGNPVDGAVFTISQGGVAKGSCTTGAPTAGSGQCSITGVTAGTYSIDETTVPAGYAKDASFPQSITLANGETKEVGATDPRTYHVVAFVCRNTDAKLIPSAVTIDGSVRPVSIGTADATASMTEAALCALTKGASATSLQSGSHSATVVIP</sequence>
<evidence type="ECO:0000313" key="6">
    <source>
        <dbReference type="EMBL" id="UTI64398.1"/>
    </source>
</evidence>
<keyword evidence="3 4" id="KW-0732">Signal</keyword>
<dbReference type="Pfam" id="PF17802">
    <property type="entry name" value="SpaA"/>
    <property type="match status" value="2"/>
</dbReference>
<dbReference type="PANTHER" id="PTHR36108">
    <property type="entry name" value="COLOSSIN-B-RELATED"/>
    <property type="match status" value="1"/>
</dbReference>
<feature type="domain" description="SpaA-like prealbumin fold" evidence="5">
    <location>
        <begin position="410"/>
        <end position="497"/>
    </location>
</feature>
<dbReference type="PANTHER" id="PTHR36108:SF13">
    <property type="entry name" value="COLOSSIN-B-RELATED"/>
    <property type="match status" value="1"/>
</dbReference>
<evidence type="ECO:0000256" key="4">
    <source>
        <dbReference type="SAM" id="SignalP"/>
    </source>
</evidence>
<gene>
    <name evidence="6" type="ORF">NBH00_24055</name>
</gene>
<evidence type="ECO:0000256" key="2">
    <source>
        <dbReference type="ARBA" id="ARBA00022525"/>
    </source>
</evidence>
<keyword evidence="7" id="KW-1185">Reference proteome</keyword>
<feature type="signal peptide" evidence="4">
    <location>
        <begin position="1"/>
        <end position="19"/>
    </location>
</feature>
<evidence type="ECO:0000256" key="1">
    <source>
        <dbReference type="ARBA" id="ARBA00007257"/>
    </source>
</evidence>
<dbReference type="InterPro" id="IPR013783">
    <property type="entry name" value="Ig-like_fold"/>
</dbReference>
<comment type="similarity">
    <text evidence="1">Belongs to the serine-aspartate repeat-containing protein (SDr) family.</text>
</comment>
<dbReference type="RefSeq" id="WP_254571103.1">
    <property type="nucleotide sequence ID" value="NZ_CP098502.1"/>
</dbReference>
<dbReference type="InterPro" id="IPR041033">
    <property type="entry name" value="SpaA_PFL_dom_1"/>
</dbReference>
<reference evidence="6 7" key="1">
    <citation type="submission" date="2022-06" db="EMBL/GenBank/DDBJ databases">
        <title>Paraconexibacter antarcticus.</title>
        <authorList>
            <person name="Kim C.S."/>
        </authorList>
    </citation>
    <scope>NUCLEOTIDE SEQUENCE [LARGE SCALE GENOMIC DNA]</scope>
    <source>
        <strain evidence="6 7">02-257</strain>
    </source>
</reference>
<evidence type="ECO:0000313" key="7">
    <source>
        <dbReference type="Proteomes" id="UP001056035"/>
    </source>
</evidence>
<dbReference type="EMBL" id="CP098502">
    <property type="protein sequence ID" value="UTI64398.1"/>
    <property type="molecule type" value="Genomic_DNA"/>
</dbReference>
<organism evidence="6 7">
    <name type="scientific">Paraconexibacter antarcticus</name>
    <dbReference type="NCBI Taxonomy" id="2949664"/>
    <lineage>
        <taxon>Bacteria</taxon>
        <taxon>Bacillati</taxon>
        <taxon>Actinomycetota</taxon>
        <taxon>Thermoleophilia</taxon>
        <taxon>Solirubrobacterales</taxon>
        <taxon>Paraconexibacteraceae</taxon>
        <taxon>Paraconexibacter</taxon>
    </lineage>
</organism>
<name>A0ABY5DQT7_9ACTN</name>
<keyword evidence="2" id="KW-0964">Secreted</keyword>
<evidence type="ECO:0000256" key="3">
    <source>
        <dbReference type="ARBA" id="ARBA00022729"/>
    </source>
</evidence>
<protein>
    <submittedName>
        <fullName evidence="6">SpaA isopeptide-forming pilin-related protein</fullName>
    </submittedName>
</protein>
<dbReference type="Proteomes" id="UP001056035">
    <property type="component" value="Chromosome"/>
</dbReference>
<evidence type="ECO:0000259" key="5">
    <source>
        <dbReference type="Pfam" id="PF17802"/>
    </source>
</evidence>